<organism evidence="3 4">
    <name type="scientific">Rotaria sordida</name>
    <dbReference type="NCBI Taxonomy" id="392033"/>
    <lineage>
        <taxon>Eukaryota</taxon>
        <taxon>Metazoa</taxon>
        <taxon>Spiralia</taxon>
        <taxon>Gnathifera</taxon>
        <taxon>Rotifera</taxon>
        <taxon>Eurotatoria</taxon>
        <taxon>Bdelloidea</taxon>
        <taxon>Philodinida</taxon>
        <taxon>Philodinidae</taxon>
        <taxon>Rotaria</taxon>
    </lineage>
</organism>
<keyword evidence="1" id="KW-0245">EGF-like domain</keyword>
<comment type="caution">
    <text evidence="3">The sequence shown here is derived from an EMBL/GenBank/DDBJ whole genome shotgun (WGS) entry which is preliminary data.</text>
</comment>
<comment type="caution">
    <text evidence="1">Lacks conserved residue(s) required for the propagation of feature annotation.</text>
</comment>
<dbReference type="AlphaFoldDB" id="A0A818Y188"/>
<dbReference type="PROSITE" id="PS01186">
    <property type="entry name" value="EGF_2"/>
    <property type="match status" value="1"/>
</dbReference>
<evidence type="ECO:0000313" key="4">
    <source>
        <dbReference type="Proteomes" id="UP000663874"/>
    </source>
</evidence>
<proteinExistence type="predicted"/>
<protein>
    <recommendedName>
        <fullName evidence="2">EGF-like domain-containing protein</fullName>
    </recommendedName>
</protein>
<reference evidence="3" key="1">
    <citation type="submission" date="2021-02" db="EMBL/GenBank/DDBJ databases">
        <authorList>
            <person name="Nowell W R."/>
        </authorList>
    </citation>
    <scope>NUCLEOTIDE SEQUENCE</scope>
</reference>
<feature type="disulfide bond" evidence="1">
    <location>
        <begin position="68"/>
        <end position="78"/>
    </location>
</feature>
<name>A0A818Y188_9BILA</name>
<keyword evidence="1" id="KW-1015">Disulfide bond</keyword>
<dbReference type="Proteomes" id="UP000663874">
    <property type="component" value="Unassembled WGS sequence"/>
</dbReference>
<feature type="domain" description="EGF-like" evidence="2">
    <location>
        <begin position="64"/>
        <end position="103"/>
    </location>
</feature>
<feature type="non-terminal residue" evidence="3">
    <location>
        <position position="325"/>
    </location>
</feature>
<dbReference type="Gene3D" id="2.10.25.10">
    <property type="entry name" value="Laminin"/>
    <property type="match status" value="1"/>
</dbReference>
<gene>
    <name evidence="3" type="ORF">FNK824_LOCUS12082</name>
</gene>
<dbReference type="PROSITE" id="PS00022">
    <property type="entry name" value="EGF_1"/>
    <property type="match status" value="1"/>
</dbReference>
<accession>A0A818Y188</accession>
<evidence type="ECO:0000256" key="1">
    <source>
        <dbReference type="PROSITE-ProRule" id="PRU00076"/>
    </source>
</evidence>
<evidence type="ECO:0000259" key="2">
    <source>
        <dbReference type="PROSITE" id="PS50026"/>
    </source>
</evidence>
<dbReference type="PROSITE" id="PS50026">
    <property type="entry name" value="EGF_3"/>
    <property type="match status" value="1"/>
</dbReference>
<dbReference type="InterPro" id="IPR000742">
    <property type="entry name" value="EGF"/>
</dbReference>
<feature type="disulfide bond" evidence="1">
    <location>
        <begin position="93"/>
        <end position="102"/>
    </location>
</feature>
<dbReference type="EMBL" id="CAJOBE010001483">
    <property type="protein sequence ID" value="CAF3748087.1"/>
    <property type="molecule type" value="Genomic_DNA"/>
</dbReference>
<sequence length="325" mass="38139">MLFTVYLEKNSRSKDITKEYLIHIDIYEKIHFNYRGSLFLPIKFPFLPVERISVKLNLSNENNIIQYCNNNQCINGQCIQYLINPNQRNFCRCKSGWTGEYCYISYVSTCSFDSLCVGIGSNNRSMCICPINKFGSQCLLTNNICQRKNQYQNNGTRLSYDEFNIYPYSYICSNSLVIYWSNPFNIIFIQISPFEYYSIADKTINDQSSVIIHTINQLDRCRSIYKIFNETMTRIHIIQCIKYYHLPCQNLSLNLSCFYDDIHICSCQYYGDQRLANCFEFNHYDLNFDNETLDYQCYSNNSFHSFTLPCLSTLSTNSAISPVNT</sequence>
<evidence type="ECO:0000313" key="3">
    <source>
        <dbReference type="EMBL" id="CAF3748087.1"/>
    </source>
</evidence>